<protein>
    <submittedName>
        <fullName evidence="7">Endonuclease V</fullName>
    </submittedName>
</protein>
<evidence type="ECO:0000313" key="8">
    <source>
        <dbReference type="Proteomes" id="UP000326354"/>
    </source>
</evidence>
<evidence type="ECO:0000256" key="5">
    <source>
        <dbReference type="ARBA" id="ARBA00022801"/>
    </source>
</evidence>
<dbReference type="GO" id="GO:0006281">
    <property type="term" value="P:DNA repair"/>
    <property type="evidence" value="ECO:0007669"/>
    <property type="project" value="InterPro"/>
</dbReference>
<keyword evidence="8" id="KW-1185">Reference proteome</keyword>
<sequence length="650" mass="74782">MDTSSIHSGHDFLTTYLQKNSFSFHSLTVESFRSFLEKILEREKNNDIFQQRAKIRDLKKNNWQQYSSLQKQLKIAEQEFDKHPNKPLLQEIENGIDSSQKAINGLSGFLEKNPQDEKRREKLENFQKKLQDLQAQQSEMVAKTPEKVNFENAKQALYEFEVSLHLPEEEEKLAGLLKKQGQKRSFAGSQFEDVSLPVVQENLCPILYKRYDLQPSDVTILSNITLGCARAEIDYLVIQEIPEKPVKVLAIIEVKKNINDIAAGFELRQENIHWFTGNSDKYDAQIYRTKVFKDGHFSRAVTHSEHGKEFLFDRSSFEHFECSGEHFLRDLFFITYQKNLVGLRASEKSVLSHRMSTDVFFNLDDEKFVVNLFSWCLERFSPLQTKSVLELYLQEHAQNIFIVENIKKNDNEIREHLEKEQEKLLPLVSIPEKDGYTAKDGDVVFAFDIQYKGDEAHVAVDVFRWPQEHIKTYAGLFRINVPYVPSYFCFREGPPLLAIYQKVVQDENIQPQLLIIDGHGIAHPRKFGVACWLGVATQIPALGCAKETLIPYDGDQLKSDARSTVPMTYNDESLGFAVRRFADVNPVYVSPGHLISQQQALEICCSLAGEFKIPDTIRRADQAARQHCAGQPGEWTELGLLPKAIPLWEK</sequence>
<dbReference type="RefSeq" id="WP_151966475.1">
    <property type="nucleotide sequence ID" value="NZ_AP019860.1"/>
</dbReference>
<dbReference type="OrthoDB" id="9790916at2"/>
<keyword evidence="5" id="KW-0378">Hydrolase</keyword>
<evidence type="ECO:0000256" key="3">
    <source>
        <dbReference type="ARBA" id="ARBA00022722"/>
    </source>
</evidence>
<keyword evidence="6" id="KW-0175">Coiled coil</keyword>
<dbReference type="Pfam" id="PF04493">
    <property type="entry name" value="Endonuclease_5"/>
    <property type="match status" value="1"/>
</dbReference>
<dbReference type="PANTHER" id="PTHR28511:SF1">
    <property type="entry name" value="ENDONUCLEASE V"/>
    <property type="match status" value="1"/>
</dbReference>
<evidence type="ECO:0000313" key="7">
    <source>
        <dbReference type="EMBL" id="BBM82224.1"/>
    </source>
</evidence>
<evidence type="ECO:0000256" key="1">
    <source>
        <dbReference type="ARBA" id="ARBA00004496"/>
    </source>
</evidence>
<reference evidence="7 8" key="1">
    <citation type="submission" date="2019-08" db="EMBL/GenBank/DDBJ databases">
        <title>Complete genome sequence of Candidatus Uab amorphum.</title>
        <authorList>
            <person name="Shiratori T."/>
            <person name="Suzuki S."/>
            <person name="Kakizawa Y."/>
            <person name="Ishida K."/>
        </authorList>
    </citation>
    <scope>NUCLEOTIDE SEQUENCE [LARGE SCALE GENOMIC DNA]</scope>
    <source>
        <strain evidence="7 8">SRT547</strain>
    </source>
</reference>
<proteinExistence type="predicted"/>
<dbReference type="GO" id="GO:0003727">
    <property type="term" value="F:single-stranded RNA binding"/>
    <property type="evidence" value="ECO:0007669"/>
    <property type="project" value="TreeGrafter"/>
</dbReference>
<evidence type="ECO:0000256" key="2">
    <source>
        <dbReference type="ARBA" id="ARBA00022490"/>
    </source>
</evidence>
<dbReference type="AlphaFoldDB" id="A0A5S9IID9"/>
<dbReference type="CDD" id="cd06559">
    <property type="entry name" value="Endonuclease_V"/>
    <property type="match status" value="1"/>
</dbReference>
<comment type="subcellular location">
    <subcellularLocation>
        <location evidence="1">Cytoplasm</location>
    </subcellularLocation>
</comment>
<dbReference type="Proteomes" id="UP000326354">
    <property type="component" value="Chromosome"/>
</dbReference>
<dbReference type="KEGG" id="uam:UABAM_00567"/>
<dbReference type="EMBL" id="AP019860">
    <property type="protein sequence ID" value="BBM82224.1"/>
    <property type="molecule type" value="Genomic_DNA"/>
</dbReference>
<feature type="coiled-coil region" evidence="6">
    <location>
        <begin position="116"/>
        <end position="143"/>
    </location>
</feature>
<accession>A0A5S9IID9</accession>
<dbReference type="GO" id="GO:0016891">
    <property type="term" value="F:RNA endonuclease activity producing 5'-phosphomonoesters, hydrolytic mechanism"/>
    <property type="evidence" value="ECO:0007669"/>
    <property type="project" value="TreeGrafter"/>
</dbReference>
<gene>
    <name evidence="7" type="ORF">UABAM_00567</name>
</gene>
<dbReference type="InterPro" id="IPR007581">
    <property type="entry name" value="Endonuclease-V"/>
</dbReference>
<dbReference type="PANTHER" id="PTHR28511">
    <property type="entry name" value="ENDONUCLEASE V"/>
    <property type="match status" value="1"/>
</dbReference>
<keyword evidence="3" id="KW-0540">Nuclease</keyword>
<organism evidence="7 8">
    <name type="scientific">Uabimicrobium amorphum</name>
    <dbReference type="NCBI Taxonomy" id="2596890"/>
    <lineage>
        <taxon>Bacteria</taxon>
        <taxon>Pseudomonadati</taxon>
        <taxon>Planctomycetota</taxon>
        <taxon>Candidatus Uabimicrobiia</taxon>
        <taxon>Candidatus Uabimicrobiales</taxon>
        <taxon>Candidatus Uabimicrobiaceae</taxon>
        <taxon>Candidatus Uabimicrobium</taxon>
    </lineage>
</organism>
<name>A0A5S9IID9_UABAM</name>
<keyword evidence="2" id="KW-0963">Cytoplasm</keyword>
<keyword evidence="4 7" id="KW-0255">Endonuclease</keyword>
<evidence type="ECO:0000256" key="4">
    <source>
        <dbReference type="ARBA" id="ARBA00022759"/>
    </source>
</evidence>
<dbReference type="GO" id="GO:0005737">
    <property type="term" value="C:cytoplasm"/>
    <property type="evidence" value="ECO:0007669"/>
    <property type="project" value="UniProtKB-SubCell"/>
</dbReference>
<dbReference type="Gene3D" id="3.30.2170.10">
    <property type="entry name" value="archaeoglobus fulgidus dsm 4304 superfamily"/>
    <property type="match status" value="1"/>
</dbReference>
<evidence type="ECO:0000256" key="6">
    <source>
        <dbReference type="SAM" id="Coils"/>
    </source>
</evidence>